<dbReference type="InterPro" id="IPR051036">
    <property type="entry name" value="SIGLEC"/>
</dbReference>
<dbReference type="EMBL" id="JAGEUA010000004">
    <property type="protein sequence ID" value="KAL0985012.1"/>
    <property type="molecule type" value="Genomic_DNA"/>
</dbReference>
<dbReference type="AlphaFoldDB" id="A0ABD0XFB7"/>
<evidence type="ECO:0000256" key="5">
    <source>
        <dbReference type="SAM" id="MobiDB-lite"/>
    </source>
</evidence>
<dbReference type="GO" id="GO:0016020">
    <property type="term" value="C:membrane"/>
    <property type="evidence" value="ECO:0007669"/>
    <property type="project" value="UniProtKB-SubCell"/>
</dbReference>
<dbReference type="PROSITE" id="PS50835">
    <property type="entry name" value="IG_LIKE"/>
    <property type="match status" value="1"/>
</dbReference>
<dbReference type="SUPFAM" id="SSF48726">
    <property type="entry name" value="Immunoglobulin"/>
    <property type="match status" value="1"/>
</dbReference>
<keyword evidence="3 6" id="KW-1133">Transmembrane helix</keyword>
<dbReference type="InterPro" id="IPR013783">
    <property type="entry name" value="Ig-like_fold"/>
</dbReference>
<evidence type="ECO:0000256" key="3">
    <source>
        <dbReference type="ARBA" id="ARBA00022989"/>
    </source>
</evidence>
<evidence type="ECO:0000256" key="1">
    <source>
        <dbReference type="ARBA" id="ARBA00004167"/>
    </source>
</evidence>
<feature type="domain" description="Ig-like" evidence="7">
    <location>
        <begin position="90"/>
        <end position="205"/>
    </location>
</feature>
<evidence type="ECO:0000259" key="7">
    <source>
        <dbReference type="PROSITE" id="PS50835"/>
    </source>
</evidence>
<gene>
    <name evidence="8" type="ORF">UPYG_G00151820</name>
</gene>
<dbReference type="PANTHER" id="PTHR12035:SF125">
    <property type="entry name" value="SIALIC ACID-BINDING IG-LIKE LECTIN 5"/>
    <property type="match status" value="1"/>
</dbReference>
<evidence type="ECO:0000256" key="6">
    <source>
        <dbReference type="SAM" id="Phobius"/>
    </source>
</evidence>
<name>A0ABD0XFB7_UMBPY</name>
<comment type="caution">
    <text evidence="8">The sequence shown here is derived from an EMBL/GenBank/DDBJ whole genome shotgun (WGS) entry which is preliminary data.</text>
</comment>
<accession>A0ABD0XFB7</accession>
<sequence>MWNYEINKVTVVCKKDEGSLNRVKIKSIVKTACHPFDWKQLQKYSAIVTSVFVLALVASFLGHSFHHTMRSLWWIEIMLIMSQASGGNSEEWNATYKNNISTNKGEDATILCEVKYPSGPSVQAYWKILGQKINISDEDKNAFIYHPNKSMVSKRFQSRTELIGDINKGNCSLKIKTINTEDTGRFYLRISNGNNNWSFSNQLVSIHISGYNKTLLGQPTDTDNSTNTPPTTTSVAKTTAVIYIGIIIPLAAVVLLAALGNVWFFKYRKRSRLVTVQESVLPVYANFTPAPEIDKTTEKKGNTQVPPPRIINDPIYGNVEGPQNTMDSMDETDDVYANVDYADQ</sequence>
<proteinExistence type="predicted"/>
<dbReference type="Gene3D" id="2.60.40.10">
    <property type="entry name" value="Immunoglobulins"/>
    <property type="match status" value="1"/>
</dbReference>
<comment type="subcellular location">
    <subcellularLocation>
        <location evidence="1">Membrane</location>
        <topology evidence="1">Single-pass membrane protein</topology>
    </subcellularLocation>
</comment>
<organism evidence="8 9">
    <name type="scientific">Umbra pygmaea</name>
    <name type="common">Eastern mudminnow</name>
    <dbReference type="NCBI Taxonomy" id="75934"/>
    <lineage>
        <taxon>Eukaryota</taxon>
        <taxon>Metazoa</taxon>
        <taxon>Chordata</taxon>
        <taxon>Craniata</taxon>
        <taxon>Vertebrata</taxon>
        <taxon>Euteleostomi</taxon>
        <taxon>Actinopterygii</taxon>
        <taxon>Neopterygii</taxon>
        <taxon>Teleostei</taxon>
        <taxon>Protacanthopterygii</taxon>
        <taxon>Esociformes</taxon>
        <taxon>Umbridae</taxon>
        <taxon>Umbra</taxon>
    </lineage>
</organism>
<evidence type="ECO:0000313" key="8">
    <source>
        <dbReference type="EMBL" id="KAL0985012.1"/>
    </source>
</evidence>
<dbReference type="InterPro" id="IPR036179">
    <property type="entry name" value="Ig-like_dom_sf"/>
</dbReference>
<reference evidence="8 9" key="1">
    <citation type="submission" date="2024-06" db="EMBL/GenBank/DDBJ databases">
        <authorList>
            <person name="Pan Q."/>
            <person name="Wen M."/>
            <person name="Jouanno E."/>
            <person name="Zahm M."/>
            <person name="Klopp C."/>
            <person name="Cabau C."/>
            <person name="Louis A."/>
            <person name="Berthelot C."/>
            <person name="Parey E."/>
            <person name="Roest Crollius H."/>
            <person name="Montfort J."/>
            <person name="Robinson-Rechavi M."/>
            <person name="Bouchez O."/>
            <person name="Lampietro C."/>
            <person name="Lopez Roques C."/>
            <person name="Donnadieu C."/>
            <person name="Postlethwait J."/>
            <person name="Bobe J."/>
            <person name="Verreycken H."/>
            <person name="Guiguen Y."/>
        </authorList>
    </citation>
    <scope>NUCLEOTIDE SEQUENCE [LARGE SCALE GENOMIC DNA]</scope>
    <source>
        <strain evidence="8">Up_M1</strain>
        <tissue evidence="8">Testis</tissue>
    </source>
</reference>
<protein>
    <recommendedName>
        <fullName evidence="7">Ig-like domain-containing protein</fullName>
    </recommendedName>
</protein>
<feature type="transmembrane region" description="Helical" evidence="6">
    <location>
        <begin position="44"/>
        <end position="62"/>
    </location>
</feature>
<keyword evidence="2 6" id="KW-0812">Transmembrane</keyword>
<dbReference type="InterPro" id="IPR013106">
    <property type="entry name" value="Ig_V-set"/>
</dbReference>
<keyword evidence="9" id="KW-1185">Reference proteome</keyword>
<feature type="transmembrane region" description="Helical" evidence="6">
    <location>
        <begin position="240"/>
        <end position="264"/>
    </location>
</feature>
<dbReference type="Pfam" id="PF07686">
    <property type="entry name" value="V-set"/>
    <property type="match status" value="1"/>
</dbReference>
<evidence type="ECO:0000313" key="9">
    <source>
        <dbReference type="Proteomes" id="UP001557470"/>
    </source>
</evidence>
<dbReference type="InterPro" id="IPR007110">
    <property type="entry name" value="Ig-like_dom"/>
</dbReference>
<dbReference type="PANTHER" id="PTHR12035">
    <property type="entry name" value="SIALIC ACID BINDING IMMUNOGLOBULIN-LIKE LECTIN"/>
    <property type="match status" value="1"/>
</dbReference>
<keyword evidence="4 6" id="KW-0472">Membrane</keyword>
<dbReference type="Proteomes" id="UP001557470">
    <property type="component" value="Unassembled WGS sequence"/>
</dbReference>
<evidence type="ECO:0000256" key="2">
    <source>
        <dbReference type="ARBA" id="ARBA00022692"/>
    </source>
</evidence>
<feature type="region of interest" description="Disordered" evidence="5">
    <location>
        <begin position="293"/>
        <end position="332"/>
    </location>
</feature>
<evidence type="ECO:0000256" key="4">
    <source>
        <dbReference type="ARBA" id="ARBA00023136"/>
    </source>
</evidence>